<keyword evidence="3" id="KW-1185">Reference proteome</keyword>
<dbReference type="Proteomes" id="UP000053660">
    <property type="component" value="Unassembled WGS sequence"/>
</dbReference>
<feature type="transmembrane region" description="Helical" evidence="1">
    <location>
        <begin position="87"/>
        <end position="106"/>
    </location>
</feature>
<dbReference type="AlphaFoldDB" id="A0A0B1SWL4"/>
<proteinExistence type="predicted"/>
<evidence type="ECO:0000256" key="1">
    <source>
        <dbReference type="SAM" id="Phobius"/>
    </source>
</evidence>
<dbReference type="OrthoDB" id="6510177at2759"/>
<dbReference type="EMBL" id="KN554311">
    <property type="protein sequence ID" value="KHJ89369.1"/>
    <property type="molecule type" value="Genomic_DNA"/>
</dbReference>
<name>A0A0B1SWL4_OESDE</name>
<sequence length="108" mass="12349">MYIFIGNNAYGVTFENGTKQIEAFSTAILPFYLVTSYEDSGVTYQWLLEAKKVFLEERFDIFKCEVTGDALVSAEVRRMGMETAPMIVLSVSAMILFVVCFSFRWVKQ</sequence>
<evidence type="ECO:0000313" key="2">
    <source>
        <dbReference type="EMBL" id="KHJ89369.1"/>
    </source>
</evidence>
<gene>
    <name evidence="2" type="ORF">OESDEN_10808</name>
</gene>
<accession>A0A0B1SWL4</accession>
<keyword evidence="1" id="KW-1133">Transmembrane helix</keyword>
<keyword evidence="1" id="KW-0472">Membrane</keyword>
<evidence type="ECO:0008006" key="4">
    <source>
        <dbReference type="Google" id="ProtNLM"/>
    </source>
</evidence>
<evidence type="ECO:0000313" key="3">
    <source>
        <dbReference type="Proteomes" id="UP000053660"/>
    </source>
</evidence>
<keyword evidence="1" id="KW-0812">Transmembrane</keyword>
<reference evidence="2 3" key="1">
    <citation type="submission" date="2014-03" db="EMBL/GenBank/DDBJ databases">
        <title>Draft genome of the hookworm Oesophagostomum dentatum.</title>
        <authorList>
            <person name="Mitreva M."/>
        </authorList>
    </citation>
    <scope>NUCLEOTIDE SEQUENCE [LARGE SCALE GENOMIC DNA]</scope>
    <source>
        <strain evidence="2 3">OD-Hann</strain>
    </source>
</reference>
<protein>
    <recommendedName>
        <fullName evidence="4">SSD domain-containing protein</fullName>
    </recommendedName>
</protein>
<organism evidence="2 3">
    <name type="scientific">Oesophagostomum dentatum</name>
    <name type="common">Nodular worm</name>
    <dbReference type="NCBI Taxonomy" id="61180"/>
    <lineage>
        <taxon>Eukaryota</taxon>
        <taxon>Metazoa</taxon>
        <taxon>Ecdysozoa</taxon>
        <taxon>Nematoda</taxon>
        <taxon>Chromadorea</taxon>
        <taxon>Rhabditida</taxon>
        <taxon>Rhabditina</taxon>
        <taxon>Rhabditomorpha</taxon>
        <taxon>Strongyloidea</taxon>
        <taxon>Strongylidae</taxon>
        <taxon>Oesophagostomum</taxon>
    </lineage>
</organism>